<dbReference type="Proteomes" id="UP000475862">
    <property type="component" value="Unassembled WGS sequence"/>
</dbReference>
<gene>
    <name evidence="1" type="ORF">AGLY_004373</name>
</gene>
<keyword evidence="2" id="KW-1185">Reference proteome</keyword>
<dbReference type="EMBL" id="VYZN01000013">
    <property type="protein sequence ID" value="KAE9541128.1"/>
    <property type="molecule type" value="Genomic_DNA"/>
</dbReference>
<evidence type="ECO:0000313" key="2">
    <source>
        <dbReference type="Proteomes" id="UP000475862"/>
    </source>
</evidence>
<reference evidence="1 2" key="1">
    <citation type="submission" date="2019-08" db="EMBL/GenBank/DDBJ databases">
        <title>The genome of the soybean aphid Biotype 1, its phylome, world population structure and adaptation to the North American continent.</title>
        <authorList>
            <person name="Giordano R."/>
            <person name="Donthu R.K."/>
            <person name="Hernandez A.G."/>
            <person name="Wright C.L."/>
            <person name="Zimin A.V."/>
        </authorList>
    </citation>
    <scope>NUCLEOTIDE SEQUENCE [LARGE SCALE GENOMIC DNA]</scope>
    <source>
        <tissue evidence="1">Whole aphids</tissue>
    </source>
</reference>
<accession>A0A6G0TYA1</accession>
<name>A0A6G0TYA1_APHGL</name>
<protein>
    <submittedName>
        <fullName evidence="1">Uncharacterized protein</fullName>
    </submittedName>
</protein>
<comment type="caution">
    <text evidence="1">The sequence shown here is derived from an EMBL/GenBank/DDBJ whole genome shotgun (WGS) entry which is preliminary data.</text>
</comment>
<sequence length="393" mass="45842">MGMALCGSSYHTANQRAEDLQYNFPIDAFKCLTYLNYSRLSPSVVIIQKVVGRYLKISPAIYRHLKYSFLFNFFFYKYRYNVFGSVKILEYLIQTFEVQILTKIGQNHEYLQIILYESIILDFPQVWLTTIIKELERWPIKKTSILADKSFPFRIFLIKRLTGSLLRIVFYIRGTFIQQRTTPDAIFKQHINIVNTFNGSMIRCEQNNALPGFSSVMYQYMYDHELINHNQLAPVIDSDVQVERSRYSPLNFYNLPAEKCCEHTLWFLKITVIPYDTYKLMLMFGRNSSCLILSEWSCKDKIRSNSKIILNVTLRPAFELCPAVPEEPKQCSALKKKNDGHILVTSKTCKNDRNVITYIPVARLLSVIRTLHNNQSMEHSTFLTAELSSVISL</sequence>
<organism evidence="1 2">
    <name type="scientific">Aphis glycines</name>
    <name type="common">Soybean aphid</name>
    <dbReference type="NCBI Taxonomy" id="307491"/>
    <lineage>
        <taxon>Eukaryota</taxon>
        <taxon>Metazoa</taxon>
        <taxon>Ecdysozoa</taxon>
        <taxon>Arthropoda</taxon>
        <taxon>Hexapoda</taxon>
        <taxon>Insecta</taxon>
        <taxon>Pterygota</taxon>
        <taxon>Neoptera</taxon>
        <taxon>Paraneoptera</taxon>
        <taxon>Hemiptera</taxon>
        <taxon>Sternorrhyncha</taxon>
        <taxon>Aphidomorpha</taxon>
        <taxon>Aphidoidea</taxon>
        <taxon>Aphididae</taxon>
        <taxon>Aphidini</taxon>
        <taxon>Aphis</taxon>
        <taxon>Aphis</taxon>
    </lineage>
</organism>
<dbReference type="AlphaFoldDB" id="A0A6G0TYA1"/>
<evidence type="ECO:0000313" key="1">
    <source>
        <dbReference type="EMBL" id="KAE9541128.1"/>
    </source>
</evidence>
<proteinExistence type="predicted"/>
<feature type="non-terminal residue" evidence="1">
    <location>
        <position position="393"/>
    </location>
</feature>